<keyword evidence="3" id="KW-0539">Nucleus</keyword>
<dbReference type="Pfam" id="PF00076">
    <property type="entry name" value="RRM_1"/>
    <property type="match status" value="1"/>
</dbReference>
<dbReference type="InterPro" id="IPR012677">
    <property type="entry name" value="Nucleotide-bd_a/b_plait_sf"/>
</dbReference>
<evidence type="ECO:0000259" key="7">
    <source>
        <dbReference type="PROSITE" id="PS50102"/>
    </source>
</evidence>
<dbReference type="InterPro" id="IPR051183">
    <property type="entry name" value="U1_U11-U12_snRNP_70-35kDa"/>
</dbReference>
<name>A0A0P1KTX5_9SACH</name>
<evidence type="ECO:0000256" key="2">
    <source>
        <dbReference type="ARBA" id="ARBA00022884"/>
    </source>
</evidence>
<comment type="subcellular location">
    <subcellularLocation>
        <location evidence="1">Nucleus</location>
    </subcellularLocation>
</comment>
<dbReference type="GO" id="GO:0030619">
    <property type="term" value="F:U1 snRNA binding"/>
    <property type="evidence" value="ECO:0007669"/>
    <property type="project" value="TreeGrafter"/>
</dbReference>
<gene>
    <name evidence="8" type="ORF">LAQU0_S09e01178g</name>
</gene>
<sequence>MIKFPQNVSKLFRPGPPLQYKKPVDYPIEKRKTANKIQGLSGYLSALDTYRSEHPEGSENGHIDAYNAAENARQIEAKALNLKLSKWAPDEDPNVTDSDPYRTIFVGRLPFAVTEVELQKEFVRFGEIERVRVVRDKASNKSRGYGFIMFKDEISARSACREIGVHRGIQIGGRPVIVDIERGRTVKYFTPRRLGGGLGGRGYMKRDKLAKLASAVTRDEPKATPRGPPPSSFQPGPRSRFGAYSSAPPREAPPPERAPAYRSRQNRTSRFQGFRPNY</sequence>
<organism evidence="8 9">
    <name type="scientific">Lachancea quebecensis</name>
    <dbReference type="NCBI Taxonomy" id="1654605"/>
    <lineage>
        <taxon>Eukaryota</taxon>
        <taxon>Fungi</taxon>
        <taxon>Dikarya</taxon>
        <taxon>Ascomycota</taxon>
        <taxon>Saccharomycotina</taxon>
        <taxon>Saccharomycetes</taxon>
        <taxon>Saccharomycetales</taxon>
        <taxon>Saccharomycetaceae</taxon>
        <taxon>Lachancea</taxon>
    </lineage>
</organism>
<evidence type="ECO:0000256" key="4">
    <source>
        <dbReference type="ARBA" id="ARBA00023274"/>
    </source>
</evidence>
<dbReference type="EMBL" id="LN890527">
    <property type="protein sequence ID" value="CUS23277.1"/>
    <property type="molecule type" value="Genomic_DNA"/>
</dbReference>
<dbReference type="GO" id="GO:0005685">
    <property type="term" value="C:U1 snRNP"/>
    <property type="evidence" value="ECO:0007669"/>
    <property type="project" value="TreeGrafter"/>
</dbReference>
<keyword evidence="9" id="KW-1185">Reference proteome</keyword>
<dbReference type="GO" id="GO:0003729">
    <property type="term" value="F:mRNA binding"/>
    <property type="evidence" value="ECO:0007669"/>
    <property type="project" value="TreeGrafter"/>
</dbReference>
<keyword evidence="2 5" id="KW-0694">RNA-binding</keyword>
<dbReference type="PANTHER" id="PTHR13952:SF5">
    <property type="entry name" value="U1 SMALL NUCLEAR RIBONUCLEOPROTEIN 70 KDA"/>
    <property type="match status" value="1"/>
</dbReference>
<dbReference type="Proteomes" id="UP000236544">
    <property type="component" value="Unassembled WGS sequence"/>
</dbReference>
<proteinExistence type="predicted"/>
<dbReference type="GO" id="GO:0071011">
    <property type="term" value="C:precatalytic spliceosome"/>
    <property type="evidence" value="ECO:0007669"/>
    <property type="project" value="TreeGrafter"/>
</dbReference>
<feature type="domain" description="RRM" evidence="7">
    <location>
        <begin position="102"/>
        <end position="183"/>
    </location>
</feature>
<evidence type="ECO:0000256" key="3">
    <source>
        <dbReference type="ARBA" id="ARBA00023242"/>
    </source>
</evidence>
<dbReference type="PROSITE" id="PS50102">
    <property type="entry name" value="RRM"/>
    <property type="match status" value="1"/>
</dbReference>
<dbReference type="SUPFAM" id="SSF54928">
    <property type="entry name" value="RNA-binding domain, RBD"/>
    <property type="match status" value="1"/>
</dbReference>
<evidence type="ECO:0000313" key="8">
    <source>
        <dbReference type="EMBL" id="CUS23277.1"/>
    </source>
</evidence>
<dbReference type="GO" id="GO:0000398">
    <property type="term" value="P:mRNA splicing, via spliceosome"/>
    <property type="evidence" value="ECO:0007669"/>
    <property type="project" value="TreeGrafter"/>
</dbReference>
<protein>
    <submittedName>
        <fullName evidence="8">LAQU0S09e01178g1_1</fullName>
    </submittedName>
</protein>
<accession>A0A0P1KTX5</accession>
<evidence type="ECO:0000256" key="6">
    <source>
        <dbReference type="SAM" id="MobiDB-lite"/>
    </source>
</evidence>
<dbReference type="InterPro" id="IPR000504">
    <property type="entry name" value="RRM_dom"/>
</dbReference>
<dbReference type="OrthoDB" id="4207594at2759"/>
<feature type="region of interest" description="Disordered" evidence="6">
    <location>
        <begin position="214"/>
        <end position="278"/>
    </location>
</feature>
<reference evidence="9" key="1">
    <citation type="submission" date="2015-10" db="EMBL/GenBank/DDBJ databases">
        <authorList>
            <person name="Devillers H."/>
        </authorList>
    </citation>
    <scope>NUCLEOTIDE SEQUENCE [LARGE SCALE GENOMIC DNA]</scope>
</reference>
<evidence type="ECO:0000313" key="9">
    <source>
        <dbReference type="Proteomes" id="UP000236544"/>
    </source>
</evidence>
<keyword evidence="4" id="KW-0687">Ribonucleoprotein</keyword>
<dbReference type="PANTHER" id="PTHR13952">
    <property type="entry name" value="U1 SMALL NUCLEAR RIBONUCLEOPROTEIN 70 KD"/>
    <property type="match status" value="1"/>
</dbReference>
<evidence type="ECO:0000256" key="1">
    <source>
        <dbReference type="ARBA" id="ARBA00004123"/>
    </source>
</evidence>
<dbReference type="Pfam" id="PF12220">
    <property type="entry name" value="U1snRNP70_N"/>
    <property type="match status" value="1"/>
</dbReference>
<dbReference type="InterPro" id="IPR035979">
    <property type="entry name" value="RBD_domain_sf"/>
</dbReference>
<dbReference type="SMART" id="SM00360">
    <property type="entry name" value="RRM"/>
    <property type="match status" value="1"/>
</dbReference>
<dbReference type="CDD" id="cd21615">
    <property type="entry name" value="RRM_SNP1_like"/>
    <property type="match status" value="1"/>
</dbReference>
<dbReference type="GO" id="GO:0071004">
    <property type="term" value="C:U2-type prespliceosome"/>
    <property type="evidence" value="ECO:0007669"/>
    <property type="project" value="TreeGrafter"/>
</dbReference>
<dbReference type="InterPro" id="IPR022023">
    <property type="entry name" value="U1snRNP70_N"/>
</dbReference>
<dbReference type="Gene3D" id="3.30.70.330">
    <property type="match status" value="1"/>
</dbReference>
<dbReference type="AlphaFoldDB" id="A0A0P1KTX5"/>
<evidence type="ECO:0000256" key="5">
    <source>
        <dbReference type="PROSITE-ProRule" id="PRU00176"/>
    </source>
</evidence>